<sequence>MSAFLDELNPKARKETMAIYESVYSELVKKHPRLHFLFWKGKDNIRYYNEVLNELNIQHQRPINYPRITDKVLLILILIVMLYNSGPQPDMVVYGFLSVLSFLYPFYFLFVETLAMRNGDRLPFEFRGFYKRLDAFTSMVPSNHNEKLAYQKLKLRMLACLDNQQCTVNIIILLLDVIVNGVMIAVSIFTLVA</sequence>
<dbReference type="AlphaFoldDB" id="G0MA17"/>
<evidence type="ECO:0000313" key="3">
    <source>
        <dbReference type="Proteomes" id="UP000008068"/>
    </source>
</evidence>
<proteinExistence type="predicted"/>
<reference evidence="3" key="1">
    <citation type="submission" date="2011-07" db="EMBL/GenBank/DDBJ databases">
        <authorList>
            <consortium name="Caenorhabditis brenneri Sequencing and Analysis Consortium"/>
            <person name="Wilson R.K."/>
        </authorList>
    </citation>
    <scope>NUCLEOTIDE SEQUENCE [LARGE SCALE GENOMIC DNA]</scope>
    <source>
        <strain evidence="3">PB2801</strain>
    </source>
</reference>
<protein>
    <submittedName>
        <fullName evidence="2">Uncharacterized protein</fullName>
    </submittedName>
</protein>
<dbReference type="EMBL" id="GL379787">
    <property type="protein sequence ID" value="EGT30914.1"/>
    <property type="molecule type" value="Genomic_DNA"/>
</dbReference>
<evidence type="ECO:0000313" key="2">
    <source>
        <dbReference type="EMBL" id="EGT30914.1"/>
    </source>
</evidence>
<feature type="transmembrane region" description="Helical" evidence="1">
    <location>
        <begin position="91"/>
        <end position="111"/>
    </location>
</feature>
<dbReference type="HOGENOM" id="CLU_1429162_0_0_1"/>
<keyword evidence="1" id="KW-1133">Transmembrane helix</keyword>
<name>G0MA17_CAEBE</name>
<gene>
    <name evidence="2" type="ORF">CAEBREN_23229</name>
</gene>
<keyword evidence="3" id="KW-1185">Reference proteome</keyword>
<accession>G0MA17</accession>
<dbReference type="Proteomes" id="UP000008068">
    <property type="component" value="Unassembled WGS sequence"/>
</dbReference>
<keyword evidence="1" id="KW-0812">Transmembrane</keyword>
<dbReference type="InParanoid" id="G0MA17"/>
<organism evidence="3">
    <name type="scientific">Caenorhabditis brenneri</name>
    <name type="common">Nematode worm</name>
    <dbReference type="NCBI Taxonomy" id="135651"/>
    <lineage>
        <taxon>Eukaryota</taxon>
        <taxon>Metazoa</taxon>
        <taxon>Ecdysozoa</taxon>
        <taxon>Nematoda</taxon>
        <taxon>Chromadorea</taxon>
        <taxon>Rhabditida</taxon>
        <taxon>Rhabditina</taxon>
        <taxon>Rhabditomorpha</taxon>
        <taxon>Rhabditoidea</taxon>
        <taxon>Rhabditidae</taxon>
        <taxon>Peloderinae</taxon>
        <taxon>Caenorhabditis</taxon>
    </lineage>
</organism>
<feature type="transmembrane region" description="Helical" evidence="1">
    <location>
        <begin position="166"/>
        <end position="192"/>
    </location>
</feature>
<keyword evidence="1" id="KW-0472">Membrane</keyword>
<evidence type="ECO:0000256" key="1">
    <source>
        <dbReference type="SAM" id="Phobius"/>
    </source>
</evidence>